<dbReference type="GO" id="GO:0032259">
    <property type="term" value="P:methylation"/>
    <property type="evidence" value="ECO:0007669"/>
    <property type="project" value="UniProtKB-KW"/>
</dbReference>
<evidence type="ECO:0000259" key="1">
    <source>
        <dbReference type="Pfam" id="PF13649"/>
    </source>
</evidence>
<dbReference type="GO" id="GO:0102208">
    <property type="term" value="F:2-polyprenyl-6-hydroxyphenol methylase activity"/>
    <property type="evidence" value="ECO:0007669"/>
    <property type="project" value="UniProtKB-EC"/>
</dbReference>
<dbReference type="EC" id="2.1.1.64" evidence="2"/>
<dbReference type="InterPro" id="IPR041698">
    <property type="entry name" value="Methyltransf_25"/>
</dbReference>
<reference evidence="3" key="1">
    <citation type="journal article" date="2019" name="Int. J. Syst. Evol. Microbiol.">
        <title>The Global Catalogue of Microorganisms (GCM) 10K type strain sequencing project: providing services to taxonomists for standard genome sequencing and annotation.</title>
        <authorList>
            <consortium name="The Broad Institute Genomics Platform"/>
            <consortium name="The Broad Institute Genome Sequencing Center for Infectious Disease"/>
            <person name="Wu L."/>
            <person name="Ma J."/>
        </authorList>
    </citation>
    <scope>NUCLEOTIDE SEQUENCE [LARGE SCALE GENOMIC DNA]</scope>
    <source>
        <strain evidence="3">CGMCC 4.7317</strain>
    </source>
</reference>
<dbReference type="CDD" id="cd02440">
    <property type="entry name" value="AdoMet_MTases"/>
    <property type="match status" value="1"/>
</dbReference>
<proteinExistence type="predicted"/>
<protein>
    <submittedName>
        <fullName evidence="2">Class I SAM-dependent methyltransferase</fullName>
        <ecNumber evidence="2">2.1.1.222</ecNumber>
        <ecNumber evidence="2">2.1.1.64</ecNumber>
    </submittedName>
</protein>
<evidence type="ECO:0000313" key="3">
    <source>
        <dbReference type="Proteomes" id="UP001596138"/>
    </source>
</evidence>
<keyword evidence="3" id="KW-1185">Reference proteome</keyword>
<keyword evidence="2" id="KW-0808">Transferase</keyword>
<dbReference type="SUPFAM" id="SSF53335">
    <property type="entry name" value="S-adenosyl-L-methionine-dependent methyltransferases"/>
    <property type="match status" value="1"/>
</dbReference>
<dbReference type="EC" id="2.1.1.222" evidence="2"/>
<dbReference type="RefSeq" id="WP_386765035.1">
    <property type="nucleotide sequence ID" value="NZ_JBHSTI010000008.1"/>
</dbReference>
<dbReference type="Gene3D" id="3.40.50.150">
    <property type="entry name" value="Vaccinia Virus protein VP39"/>
    <property type="match status" value="1"/>
</dbReference>
<dbReference type="EMBL" id="JBHSTI010000008">
    <property type="protein sequence ID" value="MFC6237595.1"/>
    <property type="molecule type" value="Genomic_DNA"/>
</dbReference>
<dbReference type="GO" id="GO:0061542">
    <property type="term" value="F:3-demethylubiquinol 3-O-methyltransferase activity"/>
    <property type="evidence" value="ECO:0007669"/>
    <property type="project" value="UniProtKB-EC"/>
</dbReference>
<keyword evidence="2" id="KW-0489">Methyltransferase</keyword>
<dbReference type="InterPro" id="IPR029063">
    <property type="entry name" value="SAM-dependent_MTases_sf"/>
</dbReference>
<name>A0ABW1T0K3_9ACTN</name>
<organism evidence="2 3">
    <name type="scientific">Longivirga aurantiaca</name>
    <dbReference type="NCBI Taxonomy" id="1837743"/>
    <lineage>
        <taxon>Bacteria</taxon>
        <taxon>Bacillati</taxon>
        <taxon>Actinomycetota</taxon>
        <taxon>Actinomycetes</taxon>
        <taxon>Sporichthyales</taxon>
        <taxon>Sporichthyaceae</taxon>
        <taxon>Longivirga</taxon>
    </lineage>
</organism>
<dbReference type="Proteomes" id="UP001596138">
    <property type="component" value="Unassembled WGS sequence"/>
</dbReference>
<accession>A0ABW1T0K3</accession>
<comment type="caution">
    <text evidence="2">The sequence shown here is derived from an EMBL/GenBank/DDBJ whole genome shotgun (WGS) entry which is preliminary data.</text>
</comment>
<evidence type="ECO:0000313" key="2">
    <source>
        <dbReference type="EMBL" id="MFC6237595.1"/>
    </source>
</evidence>
<dbReference type="Pfam" id="PF13649">
    <property type="entry name" value="Methyltransf_25"/>
    <property type="match status" value="1"/>
</dbReference>
<feature type="domain" description="Methyltransferase" evidence="1">
    <location>
        <begin position="38"/>
        <end position="132"/>
    </location>
</feature>
<gene>
    <name evidence="2" type="ORF">ACFQGU_06875</name>
</gene>
<sequence>MRAAEWDARYAAVDRVWSTGPNVFVEQHCSALPPGRALDVAGGEGRNALWLADRGWEATVTDFSAVALQRAAHLWDQRVQPLGRLHVRQADVVADPLGDQGFDLVVVCYLQIPADDRRRAHRSAAAAVAPGGALLVVAHHTDNLTEGVGGPQDPAVLFTEDDVVADLEGSGLTVEVAAKAARAVEVAGSPAHAFDAVVLARRPT</sequence>